<evidence type="ECO:0000256" key="4">
    <source>
        <dbReference type="PROSITE-ProRule" id="PRU00433"/>
    </source>
</evidence>
<dbReference type="Proteomes" id="UP000027647">
    <property type="component" value="Unassembled WGS sequence"/>
</dbReference>
<evidence type="ECO:0000256" key="3">
    <source>
        <dbReference type="ARBA" id="ARBA00023004"/>
    </source>
</evidence>
<evidence type="ECO:0000313" key="8">
    <source>
        <dbReference type="Proteomes" id="UP000027647"/>
    </source>
</evidence>
<feature type="domain" description="Cytochrome c" evidence="6">
    <location>
        <begin position="30"/>
        <end position="112"/>
    </location>
</feature>
<evidence type="ECO:0000313" key="7">
    <source>
        <dbReference type="EMBL" id="KEO89400.1"/>
    </source>
</evidence>
<accession>A0A074M9F5</accession>
<dbReference type="PROSITE" id="PS51257">
    <property type="entry name" value="PROKAR_LIPOPROTEIN"/>
    <property type="match status" value="1"/>
</dbReference>
<keyword evidence="2 4" id="KW-0479">Metal-binding</keyword>
<dbReference type="InterPro" id="IPR036909">
    <property type="entry name" value="Cyt_c-like_dom_sf"/>
</dbReference>
<organism evidence="7 8">
    <name type="scientific">Erythrobacter longus</name>
    <dbReference type="NCBI Taxonomy" id="1044"/>
    <lineage>
        <taxon>Bacteria</taxon>
        <taxon>Pseudomonadati</taxon>
        <taxon>Pseudomonadota</taxon>
        <taxon>Alphaproteobacteria</taxon>
        <taxon>Sphingomonadales</taxon>
        <taxon>Erythrobacteraceae</taxon>
        <taxon>Erythrobacter/Porphyrobacter group</taxon>
        <taxon>Erythrobacter</taxon>
    </lineage>
</organism>
<evidence type="ECO:0000259" key="6">
    <source>
        <dbReference type="PROSITE" id="PS51007"/>
    </source>
</evidence>
<name>A0A074M9F5_ERYLO</name>
<keyword evidence="5" id="KW-0732">Signal</keyword>
<dbReference type="GO" id="GO:0020037">
    <property type="term" value="F:heme binding"/>
    <property type="evidence" value="ECO:0007669"/>
    <property type="project" value="InterPro"/>
</dbReference>
<dbReference type="InterPro" id="IPR009056">
    <property type="entry name" value="Cyt_c-like_dom"/>
</dbReference>
<evidence type="ECO:0000256" key="2">
    <source>
        <dbReference type="ARBA" id="ARBA00022723"/>
    </source>
</evidence>
<dbReference type="GO" id="GO:0009055">
    <property type="term" value="F:electron transfer activity"/>
    <property type="evidence" value="ECO:0007669"/>
    <property type="project" value="InterPro"/>
</dbReference>
<keyword evidence="8" id="KW-1185">Reference proteome</keyword>
<gene>
    <name evidence="7" type="ORF">EH31_12195</name>
</gene>
<proteinExistence type="predicted"/>
<dbReference type="OrthoDB" id="7596428at2"/>
<dbReference type="AlphaFoldDB" id="A0A074M9F5"/>
<dbReference type="SUPFAM" id="SSF46626">
    <property type="entry name" value="Cytochrome c"/>
    <property type="match status" value="1"/>
</dbReference>
<dbReference type="Gene3D" id="1.10.760.10">
    <property type="entry name" value="Cytochrome c-like domain"/>
    <property type="match status" value="1"/>
</dbReference>
<evidence type="ECO:0000256" key="1">
    <source>
        <dbReference type="ARBA" id="ARBA00022617"/>
    </source>
</evidence>
<keyword evidence="3 4" id="KW-0408">Iron</keyword>
<evidence type="ECO:0000256" key="5">
    <source>
        <dbReference type="SAM" id="SignalP"/>
    </source>
</evidence>
<dbReference type="RefSeq" id="WP_034960541.1">
    <property type="nucleotide sequence ID" value="NZ_JMIW01000005.1"/>
</dbReference>
<feature type="signal peptide" evidence="5">
    <location>
        <begin position="1"/>
        <end position="21"/>
    </location>
</feature>
<keyword evidence="1 4" id="KW-0349">Heme</keyword>
<dbReference type="eggNOG" id="COG2010">
    <property type="taxonomic scope" value="Bacteria"/>
</dbReference>
<protein>
    <recommendedName>
        <fullName evidence="6">Cytochrome c domain-containing protein</fullName>
    </recommendedName>
</protein>
<dbReference type="STRING" id="1044.EH31_12195"/>
<sequence length="120" mass="12900">MTHRLIISAAAGLLLASCQSAYPDAPQVGAISTAPAPAFVEAACGGCHAVEPPFLSPNATAPSFESIANRPGVTRSTIQAWLRNAHNYPEQMDFDLTPDKVNEVSNYMITLKRRDYVPVE</sequence>
<dbReference type="GO" id="GO:0046872">
    <property type="term" value="F:metal ion binding"/>
    <property type="evidence" value="ECO:0007669"/>
    <property type="project" value="UniProtKB-KW"/>
</dbReference>
<dbReference type="PROSITE" id="PS51007">
    <property type="entry name" value="CYTC"/>
    <property type="match status" value="1"/>
</dbReference>
<feature type="chain" id="PRO_5001696901" description="Cytochrome c domain-containing protein" evidence="5">
    <location>
        <begin position="22"/>
        <end position="120"/>
    </location>
</feature>
<comment type="caution">
    <text evidence="7">The sequence shown here is derived from an EMBL/GenBank/DDBJ whole genome shotgun (WGS) entry which is preliminary data.</text>
</comment>
<reference evidence="7 8" key="1">
    <citation type="submission" date="2014-04" db="EMBL/GenBank/DDBJ databases">
        <title>A comprehensive comparison of genomes of Erythrobacter spp. strains.</title>
        <authorList>
            <person name="Zheng Q."/>
        </authorList>
    </citation>
    <scope>NUCLEOTIDE SEQUENCE [LARGE SCALE GENOMIC DNA]</scope>
    <source>
        <strain evidence="7 8">DSM 6997</strain>
    </source>
</reference>
<dbReference type="EMBL" id="JMIW01000005">
    <property type="protein sequence ID" value="KEO89400.1"/>
    <property type="molecule type" value="Genomic_DNA"/>
</dbReference>